<evidence type="ECO:0000313" key="2">
    <source>
        <dbReference type="EMBL" id="CAB5228058.1"/>
    </source>
</evidence>
<reference evidence="1" key="1">
    <citation type="submission" date="2020-05" db="EMBL/GenBank/DDBJ databases">
        <authorList>
            <person name="Chiriac C."/>
            <person name="Salcher M."/>
            <person name="Ghai R."/>
            <person name="Kavagutti S V."/>
        </authorList>
    </citation>
    <scope>NUCLEOTIDE SEQUENCE</scope>
</reference>
<name>A0A6J5SEX0_9CAUD</name>
<accession>A0A6J5SEX0</accession>
<dbReference type="EMBL" id="LR798382">
    <property type="protein sequence ID" value="CAB5228058.1"/>
    <property type="molecule type" value="Genomic_DNA"/>
</dbReference>
<sequence length="211" mass="23288">MTVAALFVNKNGSYSGLENVDLWPESRDARLYSGPLPVVAHPPCQRWGKMWFGSPLVVKRDGVRKVKGDDGGCFESALASVRRWGGVLEHPWQSHAWPHFGLKVPPRAGGWIRADSIGGWTCCVEQGQYGHYARKPTMLYAIGVRLPELRWGHTEAKYCPDLVARIGIKRAKKLGEVCSKGGGVDSAQRIHTPIEFRDLLLSIAASGKEDL</sequence>
<evidence type="ECO:0000313" key="1">
    <source>
        <dbReference type="EMBL" id="CAB4212377.1"/>
    </source>
</evidence>
<gene>
    <name evidence="1" type="ORF">UFOVP1444_3</name>
    <name evidence="2" type="ORF">UFOVP1536_48</name>
</gene>
<proteinExistence type="predicted"/>
<dbReference type="EMBL" id="LR797393">
    <property type="protein sequence ID" value="CAB4212377.1"/>
    <property type="molecule type" value="Genomic_DNA"/>
</dbReference>
<protein>
    <submittedName>
        <fullName evidence="1">Uncharacterized protein</fullName>
    </submittedName>
</protein>
<organism evidence="1">
    <name type="scientific">uncultured Caudovirales phage</name>
    <dbReference type="NCBI Taxonomy" id="2100421"/>
    <lineage>
        <taxon>Viruses</taxon>
        <taxon>Duplodnaviria</taxon>
        <taxon>Heunggongvirae</taxon>
        <taxon>Uroviricota</taxon>
        <taxon>Caudoviricetes</taxon>
        <taxon>Peduoviridae</taxon>
        <taxon>Maltschvirus</taxon>
        <taxon>Maltschvirus maltsch</taxon>
    </lineage>
</organism>